<dbReference type="STRING" id="1301098.PKB_2174"/>
<dbReference type="PANTHER" id="PTHR42879">
    <property type="entry name" value="3-OXOACYL-(ACYL-CARRIER-PROTEIN) REDUCTASE"/>
    <property type="match status" value="1"/>
</dbReference>
<dbReference type="InterPro" id="IPR002347">
    <property type="entry name" value="SDR_fam"/>
</dbReference>
<dbReference type="InterPro" id="IPR020904">
    <property type="entry name" value="Sc_DH/Rdtase_CS"/>
</dbReference>
<dbReference type="NCBIfam" id="NF009466">
    <property type="entry name" value="PRK12826.1-2"/>
    <property type="match status" value="1"/>
</dbReference>
<dbReference type="OrthoDB" id="9806974at2"/>
<dbReference type="HOGENOM" id="CLU_010194_1_3_6"/>
<evidence type="ECO:0000256" key="1">
    <source>
        <dbReference type="ARBA" id="ARBA00006484"/>
    </source>
</evidence>
<dbReference type="Pfam" id="PF13561">
    <property type="entry name" value="adh_short_C2"/>
    <property type="match status" value="1"/>
</dbReference>
<dbReference type="EMBL" id="HG322950">
    <property type="protein sequence ID" value="CDF83521.1"/>
    <property type="molecule type" value="Genomic_DNA"/>
</dbReference>
<reference evidence="2 3" key="2">
    <citation type="submission" date="2014-05" db="EMBL/GenBank/DDBJ databases">
        <title>Genome sequence of the 3-chlorobenzoate degrading bacterium Pseudomonas knackmussii B13 shows multiple evidence for horizontal gene transfer.</title>
        <authorList>
            <person name="Miyazaki R."/>
            <person name="Bertelli C."/>
            <person name="Falquet L."/>
            <person name="Robinson-Rechavi M."/>
            <person name="Gharib W."/>
            <person name="Roy S."/>
            <person name="Van der Meer J.R."/>
        </authorList>
    </citation>
    <scope>NUCLEOTIDE SEQUENCE [LARGE SCALE GENOMIC DNA]</scope>
    <source>
        <strain evidence="2 3">B13</strain>
    </source>
</reference>
<sequence>MSPLLEGQVALVTGATQGIGRATVLALAEAGAKVWINHLDQPEAATALVARIAASGGQARAVQADVSSPTQVAAMFERVLGEGPLHILVNNAGIILEKPFLDTDEDDWARLLGVDLHAVYRCCRHALEHMQGRGDGCIVNIASELGQLGREGYAAYSAAKAGVIGLTKSLAREFAPHIRINGVAPGPVDTPMVSLEHMSAEMIAREVAIPAGRLGRPEEIAAAVLFLVSPGASFFHGQMLGANGGAWMGA</sequence>
<dbReference type="Gene3D" id="3.40.50.720">
    <property type="entry name" value="NAD(P)-binding Rossmann-like Domain"/>
    <property type="match status" value="1"/>
</dbReference>
<keyword evidence="3" id="KW-1185">Reference proteome</keyword>
<dbReference type="PRINTS" id="PR00081">
    <property type="entry name" value="GDHRDH"/>
</dbReference>
<accession>A0A024HF62</accession>
<dbReference type="GO" id="GO:0032787">
    <property type="term" value="P:monocarboxylic acid metabolic process"/>
    <property type="evidence" value="ECO:0007669"/>
    <property type="project" value="UniProtKB-ARBA"/>
</dbReference>
<dbReference type="InterPro" id="IPR036291">
    <property type="entry name" value="NAD(P)-bd_dom_sf"/>
</dbReference>
<evidence type="ECO:0000313" key="2">
    <source>
        <dbReference type="EMBL" id="CDF83521.1"/>
    </source>
</evidence>
<organism evidence="2 3">
    <name type="scientific">Pseudomonas knackmussii (strain DSM 6978 / CCUG 54928 / LMG 23759 / B13)</name>
    <dbReference type="NCBI Taxonomy" id="1301098"/>
    <lineage>
        <taxon>Bacteria</taxon>
        <taxon>Pseudomonadati</taxon>
        <taxon>Pseudomonadota</taxon>
        <taxon>Gammaproteobacteria</taxon>
        <taxon>Pseudomonadales</taxon>
        <taxon>Pseudomonadaceae</taxon>
        <taxon>Pseudomonas</taxon>
    </lineage>
</organism>
<dbReference type="PANTHER" id="PTHR42879:SF2">
    <property type="entry name" value="3-OXOACYL-[ACYL-CARRIER-PROTEIN] REDUCTASE FABG"/>
    <property type="match status" value="1"/>
</dbReference>
<dbReference type="PROSITE" id="PS00061">
    <property type="entry name" value="ADH_SHORT"/>
    <property type="match status" value="1"/>
</dbReference>
<name>A0A024HF62_PSEKB</name>
<proteinExistence type="inferred from homology"/>
<evidence type="ECO:0000313" key="3">
    <source>
        <dbReference type="Proteomes" id="UP000025241"/>
    </source>
</evidence>
<dbReference type="PATRIC" id="fig|1301098.3.peg.2166"/>
<dbReference type="SUPFAM" id="SSF51735">
    <property type="entry name" value="NAD(P)-binding Rossmann-fold domains"/>
    <property type="match status" value="1"/>
</dbReference>
<dbReference type="KEGG" id="pkc:PKB_2174"/>
<dbReference type="AlphaFoldDB" id="A0A024HF62"/>
<dbReference type="Proteomes" id="UP000025241">
    <property type="component" value="Chromosome I"/>
</dbReference>
<protein>
    <submittedName>
        <fullName evidence="2">Short chain dehydrogenase/reductase family oxidoreductase</fullName>
    </submittedName>
</protein>
<dbReference type="InterPro" id="IPR050259">
    <property type="entry name" value="SDR"/>
</dbReference>
<dbReference type="RefSeq" id="WP_043251567.1">
    <property type="nucleotide sequence ID" value="NZ_HG322950.1"/>
</dbReference>
<dbReference type="FunFam" id="3.40.50.720:FF:000084">
    <property type="entry name" value="Short-chain dehydrogenase reductase"/>
    <property type="match status" value="1"/>
</dbReference>
<gene>
    <name evidence="2" type="ORF">PKB_2174</name>
</gene>
<dbReference type="eggNOG" id="COG1028">
    <property type="taxonomic scope" value="Bacteria"/>
</dbReference>
<comment type="similarity">
    <text evidence="1">Belongs to the short-chain dehydrogenases/reductases (SDR) family.</text>
</comment>
<dbReference type="PRINTS" id="PR00080">
    <property type="entry name" value="SDRFAMILY"/>
</dbReference>
<reference evidence="2 3" key="1">
    <citation type="submission" date="2013-03" db="EMBL/GenBank/DDBJ databases">
        <authorList>
            <person name="Linke B."/>
        </authorList>
    </citation>
    <scope>NUCLEOTIDE SEQUENCE [LARGE SCALE GENOMIC DNA]</scope>
    <source>
        <strain evidence="2 3">B13</strain>
    </source>
</reference>